<dbReference type="Pfam" id="PF00899">
    <property type="entry name" value="ThiF"/>
    <property type="match status" value="1"/>
</dbReference>
<organism evidence="2 3">
    <name type="scientific">Candidatus Mycolicibacterium alkanivorans</name>
    <dbReference type="NCBI Taxonomy" id="2954114"/>
    <lineage>
        <taxon>Bacteria</taxon>
        <taxon>Bacillati</taxon>
        <taxon>Actinomycetota</taxon>
        <taxon>Actinomycetes</taxon>
        <taxon>Mycobacteriales</taxon>
        <taxon>Mycobacteriaceae</taxon>
        <taxon>Mycolicibacterium</taxon>
    </lineage>
</organism>
<evidence type="ECO:0000313" key="3">
    <source>
        <dbReference type="Proteomes" id="UP001139068"/>
    </source>
</evidence>
<accession>A0ABS9YTB2</accession>
<dbReference type="InterPro" id="IPR035985">
    <property type="entry name" value="Ubiquitin-activating_enz"/>
</dbReference>
<comment type="caution">
    <text evidence="2">The sequence shown here is derived from an EMBL/GenBank/DDBJ whole genome shotgun (WGS) entry which is preliminary data.</text>
</comment>
<sequence>MLTTTSLTERFDRQLSIPGFGLDQQHRLGAATALIAGIGGVGGATATYLAAAGIGRLILVHPGMLEEPDLNRQTLMVPTWLGAPRVDCAARTLGIHYPDVEVEAYPWDVDDPRLPGLVADCDIVVDARHNFPERYLLNRMCALAGVPRVVAAMNATEGYVLTIEAGSPCLRCVFPEGDPAWQPLGFPVLGAVAGTAGCLAAMEAVKVVARFGESTASRLTHFDLWDMDFRTLPTRLDPHCPDCGGPQ</sequence>
<gene>
    <name evidence="2" type="ORF">K9U37_01105</name>
</gene>
<dbReference type="Proteomes" id="UP001139068">
    <property type="component" value="Unassembled WGS sequence"/>
</dbReference>
<name>A0ABS9YTB2_9MYCO</name>
<proteinExistence type="predicted"/>
<dbReference type="Gene3D" id="3.40.50.720">
    <property type="entry name" value="NAD(P)-binding Rossmann-like Domain"/>
    <property type="match status" value="1"/>
</dbReference>
<dbReference type="EMBL" id="JAIVFL010000001">
    <property type="protein sequence ID" value="MCI4673629.1"/>
    <property type="molecule type" value="Genomic_DNA"/>
</dbReference>
<evidence type="ECO:0000313" key="2">
    <source>
        <dbReference type="EMBL" id="MCI4673629.1"/>
    </source>
</evidence>
<dbReference type="InterPro" id="IPR000594">
    <property type="entry name" value="ThiF_NAD_FAD-bd"/>
</dbReference>
<dbReference type="PANTHER" id="PTHR10953">
    <property type="entry name" value="UBIQUITIN-ACTIVATING ENZYME E1"/>
    <property type="match status" value="1"/>
</dbReference>
<protein>
    <submittedName>
        <fullName evidence="2">HesA/MoeB/ThiF family protein</fullName>
    </submittedName>
</protein>
<keyword evidence="3" id="KW-1185">Reference proteome</keyword>
<evidence type="ECO:0000259" key="1">
    <source>
        <dbReference type="Pfam" id="PF00899"/>
    </source>
</evidence>
<dbReference type="CDD" id="cd00757">
    <property type="entry name" value="ThiF_MoeB_HesA_family"/>
    <property type="match status" value="1"/>
</dbReference>
<feature type="domain" description="THIF-type NAD/FAD binding fold" evidence="1">
    <location>
        <begin position="11"/>
        <end position="241"/>
    </location>
</feature>
<reference evidence="2" key="1">
    <citation type="journal article" date="2022" name="ISME J.">
        <title>Identification of active gaseous-alkane degraders at natural gas seeps.</title>
        <authorList>
            <person name="Farhan Ul Haque M."/>
            <person name="Hernandez M."/>
            <person name="Crombie A.T."/>
            <person name="Murrell J.C."/>
        </authorList>
    </citation>
    <scope>NUCLEOTIDE SEQUENCE</scope>
    <source>
        <strain evidence="2">ANDR5</strain>
    </source>
</reference>
<dbReference type="PANTHER" id="PTHR10953:SF102">
    <property type="entry name" value="ADENYLYLTRANSFERASE AND SULFURTRANSFERASE MOCS3"/>
    <property type="match status" value="1"/>
</dbReference>
<dbReference type="RefSeq" id="WP_243070147.1">
    <property type="nucleotide sequence ID" value="NZ_JAIVFL010000001.1"/>
</dbReference>
<dbReference type="InterPro" id="IPR045886">
    <property type="entry name" value="ThiF/MoeB/HesA"/>
</dbReference>
<dbReference type="SUPFAM" id="SSF69572">
    <property type="entry name" value="Activating enzymes of the ubiquitin-like proteins"/>
    <property type="match status" value="1"/>
</dbReference>